<dbReference type="OrthoDB" id="185939at2"/>
<accession>A0A421AW32</accession>
<dbReference type="EMBL" id="RCDD01000010">
    <property type="protein sequence ID" value="RLK53822.1"/>
    <property type="molecule type" value="Genomic_DNA"/>
</dbReference>
<organism evidence="1 2">
    <name type="scientific">Actinokineospora cianjurensis</name>
    <dbReference type="NCBI Taxonomy" id="585224"/>
    <lineage>
        <taxon>Bacteria</taxon>
        <taxon>Bacillati</taxon>
        <taxon>Actinomycetota</taxon>
        <taxon>Actinomycetes</taxon>
        <taxon>Pseudonocardiales</taxon>
        <taxon>Pseudonocardiaceae</taxon>
        <taxon>Actinokineospora</taxon>
    </lineage>
</organism>
<proteinExistence type="predicted"/>
<evidence type="ECO:0000313" key="1">
    <source>
        <dbReference type="EMBL" id="RLK53822.1"/>
    </source>
</evidence>
<dbReference type="RefSeq" id="WP_121394774.1">
    <property type="nucleotide sequence ID" value="NZ_RCDD01000010.1"/>
</dbReference>
<dbReference type="AlphaFoldDB" id="A0A421AW32"/>
<protein>
    <submittedName>
        <fullName evidence="1">Uncharacterized protein</fullName>
    </submittedName>
</protein>
<dbReference type="Proteomes" id="UP000282454">
    <property type="component" value="Unassembled WGS sequence"/>
</dbReference>
<keyword evidence="2" id="KW-1185">Reference proteome</keyword>
<evidence type="ECO:0000313" key="2">
    <source>
        <dbReference type="Proteomes" id="UP000282454"/>
    </source>
</evidence>
<gene>
    <name evidence="1" type="ORF">CLV68_6486</name>
</gene>
<comment type="caution">
    <text evidence="1">The sequence shown here is derived from an EMBL/GenBank/DDBJ whole genome shotgun (WGS) entry which is preliminary data.</text>
</comment>
<sequence length="153" mass="16153">MYQLRAVIGALPVLRALTAHHPLVELEQGLHLLPMTEDVAAALTVSSGPPLAPFEHAPPGLGDLLATCSTHGPVAYVEADIFGGTGIQIAQTWHHGHTTLGPIHHDDDEAPPPPITPISQALRELGVLRTTNDEFAAAGLSRHRTTAAWLSSP</sequence>
<name>A0A421AW32_9PSEU</name>
<reference evidence="1 2" key="1">
    <citation type="submission" date="2018-10" db="EMBL/GenBank/DDBJ databases">
        <title>Genomic Encyclopedia of Archaeal and Bacterial Type Strains, Phase II (KMG-II): from individual species to whole genera.</title>
        <authorList>
            <person name="Goeker M."/>
        </authorList>
    </citation>
    <scope>NUCLEOTIDE SEQUENCE [LARGE SCALE GENOMIC DNA]</scope>
    <source>
        <strain evidence="1 2">DSM 45657</strain>
    </source>
</reference>